<dbReference type="RefSeq" id="XP_025387883.1">
    <property type="nucleotide sequence ID" value="XM_025532871.1"/>
</dbReference>
<feature type="compositionally biased region" description="Gly residues" evidence="1">
    <location>
        <begin position="112"/>
        <end position="124"/>
    </location>
</feature>
<evidence type="ECO:0000256" key="1">
    <source>
        <dbReference type="SAM" id="MobiDB-lite"/>
    </source>
</evidence>
<name>A0A317VLG4_ASPEC</name>
<dbReference type="EMBL" id="MSFU01000013">
    <property type="protein sequence ID" value="PWY72730.1"/>
    <property type="molecule type" value="Genomic_DNA"/>
</dbReference>
<organism evidence="2 3">
    <name type="scientific">Aspergillus eucalypticola (strain CBS 122712 / IBT 29274)</name>
    <dbReference type="NCBI Taxonomy" id="1448314"/>
    <lineage>
        <taxon>Eukaryota</taxon>
        <taxon>Fungi</taxon>
        <taxon>Dikarya</taxon>
        <taxon>Ascomycota</taxon>
        <taxon>Pezizomycotina</taxon>
        <taxon>Eurotiomycetes</taxon>
        <taxon>Eurotiomycetidae</taxon>
        <taxon>Eurotiales</taxon>
        <taxon>Aspergillaceae</taxon>
        <taxon>Aspergillus</taxon>
        <taxon>Aspergillus subgen. Circumdati</taxon>
    </lineage>
</organism>
<sequence>MPPSTPQYQSHPRSPSTTSDGNNTVTWEHLEHAPPSLQSQSRKTTADNHSERVISHEMHARSGAVHVEVMMGMHDGIGTGTGKGMGPGAGRAPAIRIHPPGDTVSTLLSGASGVGSNGDEGSGGCSTKSASFSGSERGWGGELGVDL</sequence>
<feature type="region of interest" description="Disordered" evidence="1">
    <location>
        <begin position="1"/>
        <end position="51"/>
    </location>
</feature>
<protein>
    <submittedName>
        <fullName evidence="2">Uncharacterized protein</fullName>
    </submittedName>
</protein>
<feature type="region of interest" description="Disordered" evidence="1">
    <location>
        <begin position="74"/>
        <end position="147"/>
    </location>
</feature>
<feature type="compositionally biased region" description="Gly residues" evidence="1">
    <location>
        <begin position="137"/>
        <end position="147"/>
    </location>
</feature>
<feature type="compositionally biased region" description="Polar residues" evidence="1">
    <location>
        <begin position="1"/>
        <end position="26"/>
    </location>
</feature>
<feature type="compositionally biased region" description="Gly residues" evidence="1">
    <location>
        <begin position="75"/>
        <end position="89"/>
    </location>
</feature>
<keyword evidence="3" id="KW-1185">Reference proteome</keyword>
<reference evidence="2" key="1">
    <citation type="submission" date="2016-12" db="EMBL/GenBank/DDBJ databases">
        <title>The genomes of Aspergillus section Nigri reveals drivers in fungal speciation.</title>
        <authorList>
            <consortium name="DOE Joint Genome Institute"/>
            <person name="Vesth T.C."/>
            <person name="Nybo J."/>
            <person name="Theobald S."/>
            <person name="Brandl J."/>
            <person name="Frisvad J.C."/>
            <person name="Nielsen K.F."/>
            <person name="Lyhne E.K."/>
            <person name="Kogle M.E."/>
            <person name="Kuo A."/>
            <person name="Riley R."/>
            <person name="Clum A."/>
            <person name="Nolan M."/>
            <person name="Lipzen A."/>
            <person name="Salamov A."/>
            <person name="Henrissat B."/>
            <person name="Wiebenga A."/>
            <person name="De vries R.P."/>
            <person name="Grigoriev I.V."/>
            <person name="Mortensen U.H."/>
            <person name="Andersen M.R."/>
            <person name="Baker S.E."/>
        </authorList>
    </citation>
    <scope>NUCLEOTIDE SEQUENCE</scope>
    <source>
        <strain evidence="2">CBS 122712</strain>
    </source>
</reference>
<dbReference type="GeneID" id="37054833"/>
<dbReference type="Proteomes" id="UP000246171">
    <property type="component" value="Unassembled WGS sequence"/>
</dbReference>
<dbReference type="VEuPathDB" id="FungiDB:BO83DRAFT_39069"/>
<proteinExistence type="predicted"/>
<accession>A0A317VLG4</accession>
<evidence type="ECO:0000313" key="3">
    <source>
        <dbReference type="Proteomes" id="UP000246171"/>
    </source>
</evidence>
<dbReference type="OrthoDB" id="10525306at2759"/>
<evidence type="ECO:0000313" key="2">
    <source>
        <dbReference type="EMBL" id="PWY72730.1"/>
    </source>
</evidence>
<dbReference type="AlphaFoldDB" id="A0A317VLG4"/>
<gene>
    <name evidence="2" type="ORF">BO83DRAFT_39069</name>
</gene>
<comment type="caution">
    <text evidence="2">The sequence shown here is derived from an EMBL/GenBank/DDBJ whole genome shotgun (WGS) entry which is preliminary data.</text>
</comment>